<dbReference type="Proteomes" id="UP000076532">
    <property type="component" value="Unassembled WGS sequence"/>
</dbReference>
<dbReference type="InterPro" id="IPR011051">
    <property type="entry name" value="RmlC_Cupin_sf"/>
</dbReference>
<accession>A0A166X3A4</accession>
<proteinExistence type="predicted"/>
<dbReference type="EMBL" id="KV417480">
    <property type="protein sequence ID" value="KZP34380.1"/>
    <property type="molecule type" value="Genomic_DNA"/>
</dbReference>
<gene>
    <name evidence="1" type="ORF">FIBSPDRAFT_1035436</name>
</gene>
<dbReference type="CDD" id="cd02208">
    <property type="entry name" value="cupin_RmlC-like"/>
    <property type="match status" value="1"/>
</dbReference>
<organism evidence="1 2">
    <name type="scientific">Athelia psychrophila</name>
    <dbReference type="NCBI Taxonomy" id="1759441"/>
    <lineage>
        <taxon>Eukaryota</taxon>
        <taxon>Fungi</taxon>
        <taxon>Dikarya</taxon>
        <taxon>Basidiomycota</taxon>
        <taxon>Agaricomycotina</taxon>
        <taxon>Agaricomycetes</taxon>
        <taxon>Agaricomycetidae</taxon>
        <taxon>Atheliales</taxon>
        <taxon>Atheliaceae</taxon>
        <taxon>Athelia</taxon>
    </lineage>
</organism>
<reference evidence="1 2" key="1">
    <citation type="journal article" date="2016" name="Mol. Biol. Evol.">
        <title>Comparative Genomics of Early-Diverging Mushroom-Forming Fungi Provides Insights into the Origins of Lignocellulose Decay Capabilities.</title>
        <authorList>
            <person name="Nagy L.G."/>
            <person name="Riley R."/>
            <person name="Tritt A."/>
            <person name="Adam C."/>
            <person name="Daum C."/>
            <person name="Floudas D."/>
            <person name="Sun H."/>
            <person name="Yadav J.S."/>
            <person name="Pangilinan J."/>
            <person name="Larsson K.H."/>
            <person name="Matsuura K."/>
            <person name="Barry K."/>
            <person name="Labutti K."/>
            <person name="Kuo R."/>
            <person name="Ohm R.A."/>
            <person name="Bhattacharya S.S."/>
            <person name="Shirouzu T."/>
            <person name="Yoshinaga Y."/>
            <person name="Martin F.M."/>
            <person name="Grigoriev I.V."/>
            <person name="Hibbett D.S."/>
        </authorList>
    </citation>
    <scope>NUCLEOTIDE SEQUENCE [LARGE SCALE GENOMIC DNA]</scope>
    <source>
        <strain evidence="1 2">CBS 109695</strain>
    </source>
</reference>
<evidence type="ECO:0000313" key="1">
    <source>
        <dbReference type="EMBL" id="KZP34380.1"/>
    </source>
</evidence>
<dbReference type="Gene3D" id="2.60.120.10">
    <property type="entry name" value="Jelly Rolls"/>
    <property type="match status" value="1"/>
</dbReference>
<dbReference type="OrthoDB" id="504210at2759"/>
<protein>
    <submittedName>
        <fullName evidence="1">Uncharacterized protein</fullName>
    </submittedName>
</protein>
<sequence>MASEGNPLVDNEFPIQKGVTMTFLENPKRIHVHALGTEAFQVPPHWHAAHDERHTVLKGRIEITQDGISRIVRPEDGVVITPRGVVHSLRGFVGEEAIVEESTLPSETTTEQKQIFFRNMCAPGMLPRPSFLAIMQVFYYGDSYPAFPRGFRWLETSFVVLVGGYLAPLFGHQLPDKRLKMDERRFPPSDSKKD</sequence>
<keyword evidence="2" id="KW-1185">Reference proteome</keyword>
<dbReference type="AlphaFoldDB" id="A0A166X3A4"/>
<name>A0A166X3A4_9AGAM</name>
<dbReference type="InterPro" id="IPR014710">
    <property type="entry name" value="RmlC-like_jellyroll"/>
</dbReference>
<evidence type="ECO:0000313" key="2">
    <source>
        <dbReference type="Proteomes" id="UP000076532"/>
    </source>
</evidence>
<dbReference type="SUPFAM" id="SSF51182">
    <property type="entry name" value="RmlC-like cupins"/>
    <property type="match status" value="1"/>
</dbReference>